<sequence>MSMVEIDTENNKIRDKRTFTASGTSTILSFPPELLDTLELDKGDEVEIEGDWASREITIRPVEDEE</sequence>
<dbReference type="SMR" id="A0A7G2JVS7"/>
<reference evidence="1 2" key="1">
    <citation type="journal article" date="2020" name="J. Virol.">
        <title>ORF4 of the Temperate Archaeal Virus SNJ1 Governs the Lysis-Lysogeny Switch and Superinfection Immunity.</title>
        <authorList>
            <person name="Chen B."/>
            <person name="Chen Z."/>
            <person name="Wang Y."/>
            <person name="Gong H."/>
            <person name="Sima L."/>
            <person name="Wang J."/>
            <person name="Ouyang S."/>
            <person name="Gan W."/>
            <person name="Krupovic M."/>
            <person name="Chen X."/>
            <person name="Du S."/>
        </authorList>
    </citation>
    <scope>NUCLEOTIDE SEQUENCE [LARGE SCALE GENOMIC DNA]</scope>
    <source>
        <strain evidence="1">A29</strain>
    </source>
</reference>
<keyword evidence="1" id="KW-0238">DNA-binding</keyword>
<dbReference type="EMBL" id="BK013338">
    <property type="protein sequence ID" value="DAC85281.1"/>
    <property type="molecule type" value="Genomic_DNA"/>
</dbReference>
<protein>
    <submittedName>
        <fullName evidence="1">AbrB/MazE/SpoVT family DNA-binding domain-containing protein</fullName>
    </submittedName>
</protein>
<dbReference type="Gene3D" id="2.10.260.10">
    <property type="match status" value="1"/>
</dbReference>
<proteinExistence type="predicted"/>
<dbReference type="GO" id="GO:0003677">
    <property type="term" value="F:DNA binding"/>
    <property type="evidence" value="ECO:0007669"/>
    <property type="project" value="UniProtKB-KW"/>
</dbReference>
<organism evidence="1 2">
    <name type="scientific">Haloterrigena jeotgali icosahedral virus 1</name>
    <dbReference type="NCBI Taxonomy" id="2766528"/>
    <lineage>
        <taxon>Viruses</taxon>
        <taxon>Singelaviria</taxon>
        <taxon>Helvetiavirae</taxon>
        <taxon>Dividoviricota</taxon>
        <taxon>Laserviricetes</taxon>
        <taxon>Halopanivirales</taxon>
        <taxon>Simuloviridae</taxon>
        <taxon>Yingchengvirus</taxon>
        <taxon>Yingchengvirus koreaense</taxon>
        <taxon>Yingchengvirus HJIV1</taxon>
    </lineage>
</organism>
<dbReference type="Proteomes" id="UP000516087">
    <property type="component" value="Segment"/>
</dbReference>
<accession>A0A7G2JVS7</accession>
<evidence type="ECO:0000313" key="2">
    <source>
        <dbReference type="Proteomes" id="UP000516087"/>
    </source>
</evidence>
<keyword evidence="2" id="KW-1185">Reference proteome</keyword>
<gene>
    <name evidence="1" type="ORF">HJIV1gp3</name>
</gene>
<evidence type="ECO:0000313" key="1">
    <source>
        <dbReference type="EMBL" id="DAC85281.1"/>
    </source>
</evidence>
<name>A0A7G2JVS7_9VIRU</name>